<sequence length="575" mass="63104">MADPLSLVNDLLAPVFADIAGAPADPVVRPSDRADAQVNGALPLAKQLGTNPREIAQRVVDSGALQTVCTDVEIAGPGFINLTFDDAFLAAELGAIAVGDRLGIVADPHPRTVVIDYSAPNVAKEMHAGHLRTTVIGDALVRMLEFAGHTVIRENHIGDWGRPFGMLIEHLLDIGEDVAAEGMQQGDLDGFYKAANAKFADDEEFQARSRDRVVKLQSYDPETIALWERLVEMSTAYFNQVYDKLDVLLTDDDLMGESVYQPKMQETIDRLRSAELLEESDGATVVFPPGFTNRDNEPLPLIVQARTGGFNYATSDLTCVIDRVERLGADLLLYVVGAPQAQHLQMVFEVAKMAGWLEPPAEAVHVSFGSVLGEDRKMLRSRSGDAVKLVELLDEAVERAAAAVAEKNPDLDDAERDEVARTIGIGAVKYADLSTDRIKDYVFDWDRMLAFEGNTAPYLQYAHARICSIFRRAEVDRTSVRSTEIALGEPPERELAKRLLAYPSALDDTLATYSPHKLCTYLFDLAQDFMSFYEHCPVMKADEPVRSSRLALSDLTARTLEHGLGLLGITAPEAM</sequence>
<dbReference type="Pfam" id="PF03485">
    <property type="entry name" value="Arg_tRNA_synt_N"/>
    <property type="match status" value="1"/>
</dbReference>
<comment type="subunit">
    <text evidence="10">Monomer.</text>
</comment>
<dbReference type="InterPro" id="IPR009080">
    <property type="entry name" value="tRNAsynth_Ia_anticodon-bd"/>
</dbReference>
<comment type="caution">
    <text evidence="10">Lacks conserved residue(s) required for the propagation of feature annotation.</text>
</comment>
<keyword evidence="7 10" id="KW-0648">Protein biosynthesis</keyword>
<dbReference type="GO" id="GO:0006420">
    <property type="term" value="P:arginyl-tRNA aminoacylation"/>
    <property type="evidence" value="ECO:0007669"/>
    <property type="project" value="UniProtKB-UniRule"/>
</dbReference>
<dbReference type="SUPFAM" id="SSF47323">
    <property type="entry name" value="Anticodon-binding domain of a subclass of class I aminoacyl-tRNA synthetases"/>
    <property type="match status" value="1"/>
</dbReference>
<dbReference type="SUPFAM" id="SSF55190">
    <property type="entry name" value="Arginyl-tRNA synthetase (ArgRS), N-terminal 'additional' domain"/>
    <property type="match status" value="1"/>
</dbReference>
<feature type="domain" description="Arginyl tRNA synthetase N-terminal" evidence="13">
    <location>
        <begin position="6"/>
        <end position="84"/>
    </location>
</feature>
<dbReference type="FunFam" id="1.10.730.10:FF:000008">
    <property type="entry name" value="Arginine--tRNA ligase"/>
    <property type="match status" value="1"/>
</dbReference>
<evidence type="ECO:0000256" key="6">
    <source>
        <dbReference type="ARBA" id="ARBA00022840"/>
    </source>
</evidence>
<dbReference type="AlphaFoldDB" id="A0A4R7HYY0"/>
<dbReference type="GO" id="GO:0005524">
    <property type="term" value="F:ATP binding"/>
    <property type="evidence" value="ECO:0007669"/>
    <property type="project" value="UniProtKB-UniRule"/>
</dbReference>
<comment type="caution">
    <text evidence="14">The sequence shown here is derived from an EMBL/GenBank/DDBJ whole genome shotgun (WGS) entry which is preliminary data.</text>
</comment>
<dbReference type="InterPro" id="IPR036695">
    <property type="entry name" value="Arg-tRNA-synth_N_sf"/>
</dbReference>
<dbReference type="Gene3D" id="1.10.730.10">
    <property type="entry name" value="Isoleucyl-tRNA Synthetase, Domain 1"/>
    <property type="match status" value="1"/>
</dbReference>
<dbReference type="SMART" id="SM00836">
    <property type="entry name" value="DALR_1"/>
    <property type="match status" value="1"/>
</dbReference>
<dbReference type="Gene3D" id="3.30.1360.70">
    <property type="entry name" value="Arginyl tRNA synthetase N-terminal domain"/>
    <property type="match status" value="1"/>
</dbReference>
<dbReference type="Gene3D" id="3.40.50.620">
    <property type="entry name" value="HUPs"/>
    <property type="match status" value="1"/>
</dbReference>
<dbReference type="OrthoDB" id="9803211at2"/>
<evidence type="ECO:0000313" key="15">
    <source>
        <dbReference type="Proteomes" id="UP000294558"/>
    </source>
</evidence>
<dbReference type="Pfam" id="PF05746">
    <property type="entry name" value="DALR_1"/>
    <property type="match status" value="1"/>
</dbReference>
<dbReference type="HAMAP" id="MF_00123">
    <property type="entry name" value="Arg_tRNA_synth"/>
    <property type="match status" value="1"/>
</dbReference>
<comment type="subcellular location">
    <subcellularLocation>
        <location evidence="1 10">Cytoplasm</location>
    </subcellularLocation>
</comment>
<comment type="similarity">
    <text evidence="2 10 11">Belongs to the class-I aminoacyl-tRNA synthetase family.</text>
</comment>
<organism evidence="14 15">
    <name type="scientific">Ilumatobacter fluminis</name>
    <dbReference type="NCBI Taxonomy" id="467091"/>
    <lineage>
        <taxon>Bacteria</taxon>
        <taxon>Bacillati</taxon>
        <taxon>Actinomycetota</taxon>
        <taxon>Acidimicrobiia</taxon>
        <taxon>Acidimicrobiales</taxon>
        <taxon>Ilumatobacteraceae</taxon>
        <taxon>Ilumatobacter</taxon>
    </lineage>
</organism>
<dbReference type="InterPro" id="IPR035684">
    <property type="entry name" value="ArgRS_core"/>
</dbReference>
<dbReference type="InterPro" id="IPR014729">
    <property type="entry name" value="Rossmann-like_a/b/a_fold"/>
</dbReference>
<keyword evidence="3 10" id="KW-0963">Cytoplasm</keyword>
<evidence type="ECO:0000256" key="1">
    <source>
        <dbReference type="ARBA" id="ARBA00004496"/>
    </source>
</evidence>
<reference evidence="14 15" key="1">
    <citation type="submission" date="2019-03" db="EMBL/GenBank/DDBJ databases">
        <title>Sequencing the genomes of 1000 actinobacteria strains.</title>
        <authorList>
            <person name="Klenk H.-P."/>
        </authorList>
    </citation>
    <scope>NUCLEOTIDE SEQUENCE [LARGE SCALE GENOMIC DNA]</scope>
    <source>
        <strain evidence="14 15">DSM 18936</strain>
    </source>
</reference>
<gene>
    <name evidence="10" type="primary">argS</name>
    <name evidence="14" type="ORF">BDK89_1027</name>
</gene>
<keyword evidence="5 10" id="KW-0547">Nucleotide-binding</keyword>
<evidence type="ECO:0000313" key="14">
    <source>
        <dbReference type="EMBL" id="TDT15456.1"/>
    </source>
</evidence>
<dbReference type="SUPFAM" id="SSF52374">
    <property type="entry name" value="Nucleotidylyl transferase"/>
    <property type="match status" value="1"/>
</dbReference>
<evidence type="ECO:0000256" key="5">
    <source>
        <dbReference type="ARBA" id="ARBA00022741"/>
    </source>
</evidence>
<dbReference type="FunFam" id="3.40.50.620:FF:000116">
    <property type="entry name" value="Arginine--tRNA ligase"/>
    <property type="match status" value="1"/>
</dbReference>
<dbReference type="InterPro" id="IPR001278">
    <property type="entry name" value="Arg-tRNA-ligase"/>
</dbReference>
<evidence type="ECO:0000256" key="4">
    <source>
        <dbReference type="ARBA" id="ARBA00022598"/>
    </source>
</evidence>
<keyword evidence="15" id="KW-1185">Reference proteome</keyword>
<evidence type="ECO:0000256" key="10">
    <source>
        <dbReference type="HAMAP-Rule" id="MF_00123"/>
    </source>
</evidence>
<keyword evidence="8 10" id="KW-0030">Aminoacyl-tRNA synthetase</keyword>
<protein>
    <recommendedName>
        <fullName evidence="10">Arginine--tRNA ligase</fullName>
        <ecNumber evidence="10">6.1.1.19</ecNumber>
    </recommendedName>
    <alternativeName>
        <fullName evidence="10">Arginyl-tRNA synthetase</fullName>
        <shortName evidence="10">ArgRS</shortName>
    </alternativeName>
</protein>
<evidence type="ECO:0000256" key="7">
    <source>
        <dbReference type="ARBA" id="ARBA00022917"/>
    </source>
</evidence>
<dbReference type="InterPro" id="IPR001412">
    <property type="entry name" value="aa-tRNA-synth_I_CS"/>
</dbReference>
<dbReference type="RefSeq" id="WP_133867902.1">
    <property type="nucleotide sequence ID" value="NZ_SOAU01000001.1"/>
</dbReference>
<dbReference type="PANTHER" id="PTHR11956:SF5">
    <property type="entry name" value="ARGININE--TRNA LIGASE, CYTOPLASMIC"/>
    <property type="match status" value="1"/>
</dbReference>
<dbReference type="Pfam" id="PF00750">
    <property type="entry name" value="tRNA-synt_1d"/>
    <property type="match status" value="1"/>
</dbReference>
<dbReference type="PANTHER" id="PTHR11956">
    <property type="entry name" value="ARGINYL-TRNA SYNTHETASE"/>
    <property type="match status" value="1"/>
</dbReference>
<proteinExistence type="inferred from homology"/>
<dbReference type="EC" id="6.1.1.19" evidence="10"/>
<dbReference type="InterPro" id="IPR008909">
    <property type="entry name" value="DALR_anticod-bd"/>
</dbReference>
<dbReference type="PRINTS" id="PR01038">
    <property type="entry name" value="TRNASYNTHARG"/>
</dbReference>
<dbReference type="Proteomes" id="UP000294558">
    <property type="component" value="Unassembled WGS sequence"/>
</dbReference>
<dbReference type="GO" id="GO:0004814">
    <property type="term" value="F:arginine-tRNA ligase activity"/>
    <property type="evidence" value="ECO:0007669"/>
    <property type="project" value="UniProtKB-UniRule"/>
</dbReference>
<comment type="catalytic activity">
    <reaction evidence="9 10">
        <text>tRNA(Arg) + L-arginine + ATP = L-arginyl-tRNA(Arg) + AMP + diphosphate</text>
        <dbReference type="Rhea" id="RHEA:20301"/>
        <dbReference type="Rhea" id="RHEA-COMP:9658"/>
        <dbReference type="Rhea" id="RHEA-COMP:9673"/>
        <dbReference type="ChEBI" id="CHEBI:30616"/>
        <dbReference type="ChEBI" id="CHEBI:32682"/>
        <dbReference type="ChEBI" id="CHEBI:33019"/>
        <dbReference type="ChEBI" id="CHEBI:78442"/>
        <dbReference type="ChEBI" id="CHEBI:78513"/>
        <dbReference type="ChEBI" id="CHEBI:456215"/>
        <dbReference type="EC" id="6.1.1.19"/>
    </reaction>
</comment>
<name>A0A4R7HYY0_9ACTN</name>
<evidence type="ECO:0000256" key="8">
    <source>
        <dbReference type="ARBA" id="ARBA00023146"/>
    </source>
</evidence>
<dbReference type="InterPro" id="IPR005148">
    <property type="entry name" value="Arg-tRNA-synth_N"/>
</dbReference>
<keyword evidence="6 10" id="KW-0067">ATP-binding</keyword>
<dbReference type="NCBIfam" id="TIGR00456">
    <property type="entry name" value="argS"/>
    <property type="match status" value="1"/>
</dbReference>
<evidence type="ECO:0000256" key="9">
    <source>
        <dbReference type="ARBA" id="ARBA00049339"/>
    </source>
</evidence>
<evidence type="ECO:0000259" key="12">
    <source>
        <dbReference type="SMART" id="SM00836"/>
    </source>
</evidence>
<evidence type="ECO:0000259" key="13">
    <source>
        <dbReference type="SMART" id="SM01016"/>
    </source>
</evidence>
<dbReference type="PROSITE" id="PS00178">
    <property type="entry name" value="AA_TRNA_LIGASE_I"/>
    <property type="match status" value="1"/>
</dbReference>
<feature type="domain" description="DALR anticodon binding" evidence="12">
    <location>
        <begin position="459"/>
        <end position="575"/>
    </location>
</feature>
<dbReference type="CDD" id="cd07956">
    <property type="entry name" value="Anticodon_Ia_Arg"/>
    <property type="match status" value="1"/>
</dbReference>
<evidence type="ECO:0000256" key="3">
    <source>
        <dbReference type="ARBA" id="ARBA00022490"/>
    </source>
</evidence>
<accession>A0A4R7HYY0</accession>
<dbReference type="SMART" id="SM01016">
    <property type="entry name" value="Arg_tRNA_synt_N"/>
    <property type="match status" value="1"/>
</dbReference>
<dbReference type="GO" id="GO:0005737">
    <property type="term" value="C:cytoplasm"/>
    <property type="evidence" value="ECO:0007669"/>
    <property type="project" value="UniProtKB-SubCell"/>
</dbReference>
<keyword evidence="4 10" id="KW-0436">Ligase</keyword>
<dbReference type="EMBL" id="SOAU01000001">
    <property type="protein sequence ID" value="TDT15456.1"/>
    <property type="molecule type" value="Genomic_DNA"/>
</dbReference>
<evidence type="ECO:0000256" key="2">
    <source>
        <dbReference type="ARBA" id="ARBA00005594"/>
    </source>
</evidence>
<evidence type="ECO:0000256" key="11">
    <source>
        <dbReference type="RuleBase" id="RU363038"/>
    </source>
</evidence>